<keyword evidence="2" id="KW-1185">Reference proteome</keyword>
<organism evidence="1 2">
    <name type="scientific">Plectonema cf. radiosum LEGE 06105</name>
    <dbReference type="NCBI Taxonomy" id="945769"/>
    <lineage>
        <taxon>Bacteria</taxon>
        <taxon>Bacillati</taxon>
        <taxon>Cyanobacteriota</taxon>
        <taxon>Cyanophyceae</taxon>
        <taxon>Oscillatoriophycideae</taxon>
        <taxon>Oscillatoriales</taxon>
        <taxon>Microcoleaceae</taxon>
        <taxon>Plectonema</taxon>
    </lineage>
</organism>
<name>A0A8J7FDG6_9CYAN</name>
<evidence type="ECO:0000313" key="1">
    <source>
        <dbReference type="EMBL" id="MBE9215709.1"/>
    </source>
</evidence>
<dbReference type="RefSeq" id="WP_193923906.1">
    <property type="nucleotide sequence ID" value="NZ_JADEWL010000113.1"/>
</dbReference>
<dbReference type="Proteomes" id="UP000620559">
    <property type="component" value="Unassembled WGS sequence"/>
</dbReference>
<protein>
    <recommendedName>
        <fullName evidence="3">DUF697 domain-containing protein</fullName>
    </recommendedName>
</protein>
<gene>
    <name evidence="1" type="ORF">IQ247_24095</name>
</gene>
<dbReference type="AlphaFoldDB" id="A0A8J7FDG6"/>
<evidence type="ECO:0008006" key="3">
    <source>
        <dbReference type="Google" id="ProtNLM"/>
    </source>
</evidence>
<comment type="caution">
    <text evidence="1">The sequence shown here is derived from an EMBL/GenBank/DDBJ whole genome shotgun (WGS) entry which is preliminary data.</text>
</comment>
<sequence length="118" mass="12223">MSSLAEAEKQARQVVDAWSVAATGTGWIPGSSIVLGAGDIAMVIAVGRIFGFTEINEKEAVAIFASLAGNRVGHYIADVGLSFIPVIGWAIKAGVAGGVTKAIGEGVIQYFKIRSPYI</sequence>
<reference evidence="1" key="1">
    <citation type="submission" date="2020-10" db="EMBL/GenBank/DDBJ databases">
        <authorList>
            <person name="Castelo-Branco R."/>
            <person name="Eusebio N."/>
            <person name="Adriana R."/>
            <person name="Vieira A."/>
            <person name="Brugerolle De Fraissinette N."/>
            <person name="Rezende De Castro R."/>
            <person name="Schneider M.P."/>
            <person name="Vasconcelos V."/>
            <person name="Leao P.N."/>
        </authorList>
    </citation>
    <scope>NUCLEOTIDE SEQUENCE</scope>
    <source>
        <strain evidence="1">LEGE 06105</strain>
    </source>
</reference>
<dbReference type="EMBL" id="JADEWL010000113">
    <property type="protein sequence ID" value="MBE9215709.1"/>
    <property type="molecule type" value="Genomic_DNA"/>
</dbReference>
<proteinExistence type="predicted"/>
<evidence type="ECO:0000313" key="2">
    <source>
        <dbReference type="Proteomes" id="UP000620559"/>
    </source>
</evidence>
<accession>A0A8J7FDG6</accession>